<dbReference type="Proteomes" id="UP000186817">
    <property type="component" value="Unassembled WGS sequence"/>
</dbReference>
<feature type="chain" id="PRO_5012660858" evidence="1">
    <location>
        <begin position="35"/>
        <end position="233"/>
    </location>
</feature>
<feature type="signal peptide" evidence="1">
    <location>
        <begin position="1"/>
        <end position="34"/>
    </location>
</feature>
<organism evidence="2 3">
    <name type="scientific">Symbiodinium microadriaticum</name>
    <name type="common">Dinoflagellate</name>
    <name type="synonym">Zooxanthella microadriatica</name>
    <dbReference type="NCBI Taxonomy" id="2951"/>
    <lineage>
        <taxon>Eukaryota</taxon>
        <taxon>Sar</taxon>
        <taxon>Alveolata</taxon>
        <taxon>Dinophyceae</taxon>
        <taxon>Suessiales</taxon>
        <taxon>Symbiodiniaceae</taxon>
        <taxon>Symbiodinium</taxon>
    </lineage>
</organism>
<reference evidence="2 3" key="1">
    <citation type="submission" date="2016-02" db="EMBL/GenBank/DDBJ databases">
        <title>Genome analysis of coral dinoflagellate symbionts highlights evolutionary adaptations to a symbiotic lifestyle.</title>
        <authorList>
            <person name="Aranda M."/>
            <person name="Li Y."/>
            <person name="Liew Y.J."/>
            <person name="Baumgarten S."/>
            <person name="Simakov O."/>
            <person name="Wilson M."/>
            <person name="Piel J."/>
            <person name="Ashoor H."/>
            <person name="Bougouffa S."/>
            <person name="Bajic V.B."/>
            <person name="Ryu T."/>
            <person name="Ravasi T."/>
            <person name="Bayer T."/>
            <person name="Micklem G."/>
            <person name="Kim H."/>
            <person name="Bhak J."/>
            <person name="Lajeunesse T.C."/>
            <person name="Voolstra C.R."/>
        </authorList>
    </citation>
    <scope>NUCLEOTIDE SEQUENCE [LARGE SCALE GENOMIC DNA]</scope>
    <source>
        <strain evidence="2 3">CCMP2467</strain>
    </source>
</reference>
<comment type="caution">
    <text evidence="2">The sequence shown here is derived from an EMBL/GenBank/DDBJ whole genome shotgun (WGS) entry which is preliminary data.</text>
</comment>
<dbReference type="AlphaFoldDB" id="A0A1Q9F0S7"/>
<keyword evidence="1" id="KW-0732">Signal</keyword>
<dbReference type="EMBL" id="LSRX01000030">
    <property type="protein sequence ID" value="OLQ13290.1"/>
    <property type="molecule type" value="Genomic_DNA"/>
</dbReference>
<accession>A0A1Q9F0S7</accession>
<name>A0A1Q9F0S7_SYMMI</name>
<protein>
    <submittedName>
        <fullName evidence="2">Uncharacterized protein</fullName>
    </submittedName>
</protein>
<evidence type="ECO:0000313" key="3">
    <source>
        <dbReference type="Proteomes" id="UP000186817"/>
    </source>
</evidence>
<evidence type="ECO:0000256" key="1">
    <source>
        <dbReference type="SAM" id="SignalP"/>
    </source>
</evidence>
<evidence type="ECO:0000313" key="2">
    <source>
        <dbReference type="EMBL" id="OLQ13290.1"/>
    </source>
</evidence>
<proteinExistence type="predicted"/>
<sequence length="233" mass="26896">MTCSLGKQQHLSGENELIVMLATVFVLLLEQVESRWRCDSYDNRTKVAKYNQDHAVRKADLIQIDGAGHFEANEIILSFSLNSLAWWMGTSTDSITKARHAICDFYLREQRRNFKSLLQDQRSVVGLHIEFDETGQFCFSSILTQGSLFYELICQCKRIIESKLVIRYDPRCAKLWFAIVDVILSKSWLLDFINCFRKRGLFFSDRQGGTTALHFCEVVALHSILQDGKLLNR</sequence>
<gene>
    <name evidence="2" type="ORF">AK812_SmicGene2738</name>
</gene>
<keyword evidence="3" id="KW-1185">Reference proteome</keyword>
<dbReference type="OrthoDB" id="10272274at2759"/>